<dbReference type="PANTHER" id="PTHR33619:SF3">
    <property type="entry name" value="POLYSACCHARIDE EXPORT PROTEIN GFCE-RELATED"/>
    <property type="match status" value="1"/>
</dbReference>
<dbReference type="Proteomes" id="UP000716322">
    <property type="component" value="Unassembled WGS sequence"/>
</dbReference>
<keyword evidence="10" id="KW-0626">Porin</keyword>
<comment type="similarity">
    <text evidence="2">Belongs to the BexD/CtrA/VexA family.</text>
</comment>
<reference evidence="17 18" key="1">
    <citation type="submission" date="2020-03" db="EMBL/GenBank/DDBJ databases">
        <title>Genome sequence of strain Massilia sp. TW-1.</title>
        <authorList>
            <person name="Chaudhary D.K."/>
        </authorList>
    </citation>
    <scope>NUCLEOTIDE SEQUENCE [LARGE SCALE GENOMIC DNA]</scope>
    <source>
        <strain evidence="17 18">TW-1</strain>
    </source>
</reference>
<feature type="domain" description="SLBB" evidence="16">
    <location>
        <begin position="252"/>
        <end position="333"/>
    </location>
</feature>
<evidence type="ECO:0000256" key="5">
    <source>
        <dbReference type="ARBA" id="ARBA00022597"/>
    </source>
</evidence>
<evidence type="ECO:0008006" key="19">
    <source>
        <dbReference type="Google" id="ProtNLM"/>
    </source>
</evidence>
<keyword evidence="4" id="KW-1134">Transmembrane beta strand</keyword>
<sequence>MKFPLTGALATALLACGCAGPAALPDRSTDPGGQAELTVIDQPLLHAQQQERERRRIDDLAALRGAPNPVYLIGAGDVLTVFVWDHPELNGRVLTSTPGAADALVSGSGTSNALLVDHDGMLHFPYAGMVRVAGLSESQAAAALAKALSKYLQSPRVTLAVQGYRSKRVYIDGEVKNPGLYPVNDIPMNLPEALHRAGGVLPTGDRSRVVLERGKRRYLIDLRELNGQDINASTIMLVDGDRLQVGAREQSRVFVTGEVQTPRALSMHDGRMSLNEALGESGGMNPTTSEPSQVYVVRRGARGPQVFQLDARAPGAMAIAEQFELEPKDLVYVSPSALANWHRKLSLLFPGELSSAISATKP</sequence>
<keyword evidence="3" id="KW-0813">Transport</keyword>
<feature type="domain" description="Polysaccharide export protein N-terminal" evidence="15">
    <location>
        <begin position="67"/>
        <end position="161"/>
    </location>
</feature>
<dbReference type="Gene3D" id="3.30.1950.10">
    <property type="entry name" value="wza like domain"/>
    <property type="match status" value="1"/>
</dbReference>
<keyword evidence="12" id="KW-0564">Palmitate</keyword>
<dbReference type="InterPro" id="IPR003715">
    <property type="entry name" value="Poly_export_N"/>
</dbReference>
<keyword evidence="13" id="KW-0998">Cell outer membrane</keyword>
<proteinExistence type="inferred from homology"/>
<evidence type="ECO:0000256" key="4">
    <source>
        <dbReference type="ARBA" id="ARBA00022452"/>
    </source>
</evidence>
<evidence type="ECO:0000259" key="15">
    <source>
        <dbReference type="Pfam" id="PF02563"/>
    </source>
</evidence>
<evidence type="ECO:0000313" key="17">
    <source>
        <dbReference type="EMBL" id="NIA52305.1"/>
    </source>
</evidence>
<evidence type="ECO:0000256" key="1">
    <source>
        <dbReference type="ARBA" id="ARBA00004571"/>
    </source>
</evidence>
<name>A0ABX0P5T5_9BURK</name>
<dbReference type="Pfam" id="PF02563">
    <property type="entry name" value="Poly_export"/>
    <property type="match status" value="1"/>
</dbReference>
<dbReference type="PROSITE" id="PS51257">
    <property type="entry name" value="PROKAR_LIPOPROTEIN"/>
    <property type="match status" value="1"/>
</dbReference>
<evidence type="ECO:0000256" key="14">
    <source>
        <dbReference type="ARBA" id="ARBA00023288"/>
    </source>
</evidence>
<evidence type="ECO:0000256" key="10">
    <source>
        <dbReference type="ARBA" id="ARBA00023114"/>
    </source>
</evidence>
<evidence type="ECO:0000256" key="9">
    <source>
        <dbReference type="ARBA" id="ARBA00023065"/>
    </source>
</evidence>
<keyword evidence="9" id="KW-0406">Ion transport</keyword>
<accession>A0ABX0P5T5</accession>
<comment type="caution">
    <text evidence="17">The sequence shown here is derived from an EMBL/GenBank/DDBJ whole genome shotgun (WGS) entry which is preliminary data.</text>
</comment>
<evidence type="ECO:0000256" key="8">
    <source>
        <dbReference type="ARBA" id="ARBA00023047"/>
    </source>
</evidence>
<evidence type="ECO:0000256" key="12">
    <source>
        <dbReference type="ARBA" id="ARBA00023139"/>
    </source>
</evidence>
<keyword evidence="5" id="KW-0762">Sugar transport</keyword>
<dbReference type="Pfam" id="PF22461">
    <property type="entry name" value="SLBB_2"/>
    <property type="match status" value="2"/>
</dbReference>
<keyword evidence="11" id="KW-0472">Membrane</keyword>
<keyword evidence="7" id="KW-0732">Signal</keyword>
<protein>
    <recommendedName>
        <fullName evidence="19">Polysaccharide export outer membrane protein</fullName>
    </recommendedName>
</protein>
<evidence type="ECO:0000256" key="6">
    <source>
        <dbReference type="ARBA" id="ARBA00022692"/>
    </source>
</evidence>
<evidence type="ECO:0000256" key="3">
    <source>
        <dbReference type="ARBA" id="ARBA00022448"/>
    </source>
</evidence>
<feature type="domain" description="SLBB" evidence="16">
    <location>
        <begin position="167"/>
        <end position="245"/>
    </location>
</feature>
<gene>
    <name evidence="17" type="ORF">HAV22_01385</name>
</gene>
<evidence type="ECO:0000256" key="2">
    <source>
        <dbReference type="ARBA" id="ARBA00009450"/>
    </source>
</evidence>
<keyword evidence="18" id="KW-1185">Reference proteome</keyword>
<keyword evidence="6" id="KW-0812">Transmembrane</keyword>
<keyword evidence="8" id="KW-0625">Polysaccharide transport</keyword>
<evidence type="ECO:0000256" key="7">
    <source>
        <dbReference type="ARBA" id="ARBA00022729"/>
    </source>
</evidence>
<dbReference type="PANTHER" id="PTHR33619">
    <property type="entry name" value="POLYSACCHARIDE EXPORT PROTEIN GFCE-RELATED"/>
    <property type="match status" value="1"/>
</dbReference>
<evidence type="ECO:0000259" key="16">
    <source>
        <dbReference type="Pfam" id="PF22461"/>
    </source>
</evidence>
<dbReference type="InterPro" id="IPR054765">
    <property type="entry name" value="SLBB_dom"/>
</dbReference>
<evidence type="ECO:0000256" key="11">
    <source>
        <dbReference type="ARBA" id="ARBA00023136"/>
    </source>
</evidence>
<dbReference type="Gene3D" id="3.10.560.10">
    <property type="entry name" value="Outer membrane lipoprotein wza domain like"/>
    <property type="match status" value="2"/>
</dbReference>
<dbReference type="InterPro" id="IPR049712">
    <property type="entry name" value="Poly_export"/>
</dbReference>
<keyword evidence="14" id="KW-0449">Lipoprotein</keyword>
<dbReference type="RefSeq" id="WP_166855720.1">
    <property type="nucleotide sequence ID" value="NZ_JAAQOM010000001.1"/>
</dbReference>
<evidence type="ECO:0000256" key="13">
    <source>
        <dbReference type="ARBA" id="ARBA00023237"/>
    </source>
</evidence>
<dbReference type="EMBL" id="JAAQOM010000001">
    <property type="protein sequence ID" value="NIA52305.1"/>
    <property type="molecule type" value="Genomic_DNA"/>
</dbReference>
<comment type="subcellular location">
    <subcellularLocation>
        <location evidence="1">Cell outer membrane</location>
        <topology evidence="1">Multi-pass membrane protein</topology>
    </subcellularLocation>
</comment>
<organism evidence="17 18">
    <name type="scientific">Telluria antibiotica</name>
    <dbReference type="NCBI Taxonomy" id="2717319"/>
    <lineage>
        <taxon>Bacteria</taxon>
        <taxon>Pseudomonadati</taxon>
        <taxon>Pseudomonadota</taxon>
        <taxon>Betaproteobacteria</taxon>
        <taxon>Burkholderiales</taxon>
        <taxon>Oxalobacteraceae</taxon>
        <taxon>Telluria group</taxon>
        <taxon>Telluria</taxon>
    </lineage>
</organism>
<evidence type="ECO:0000313" key="18">
    <source>
        <dbReference type="Proteomes" id="UP000716322"/>
    </source>
</evidence>